<dbReference type="PROSITE" id="PS51155">
    <property type="entry name" value="CHIT_BIND_RR_2"/>
    <property type="match status" value="1"/>
</dbReference>
<sequence>MIRKFSLLILLVGCLSVTSAQSLYLQEPNHHQRSHSNNINSNNNNRDPLVSSTPESPKEPEGVSVPASEDSTRAFTASVHGHQVNNVPTYPGAPIGPDGRVIDTQDVTVAKAKHAAAYINQKVNLAREAARSNAGGLAKSPEVLLEYQDSLGQYSFGYSAPGSARSEVGAADGSTRGAFSYVDGSGVIQTAKYTADGENGFRIEASNLPVAPRPVEETPEVQAARIEHFRAYEEAKKNLIAAGSLMPDQSTGENQDKIIEKENKKDEIKEEKKSEKEEKKESLMMAKLKNRIELIGSGSGAGNFYGSAPSADQGNAKGNEKLQLKTSDASHVQFYRTPLVRYSPIGYPVYYNHLQYVPSYYYF</sequence>
<keyword evidence="5" id="KW-1185">Reference proteome</keyword>
<dbReference type="PANTHER" id="PTHR10380">
    <property type="entry name" value="CUTICLE PROTEIN"/>
    <property type="match status" value="1"/>
</dbReference>
<dbReference type="InterPro" id="IPR050468">
    <property type="entry name" value="Cuticle_Struct_Prot"/>
</dbReference>
<keyword evidence="1" id="KW-0193">Cuticle</keyword>
<feature type="signal peptide" evidence="3">
    <location>
        <begin position="1"/>
        <end position="20"/>
    </location>
</feature>
<feature type="compositionally biased region" description="Basic and acidic residues" evidence="2">
    <location>
        <begin position="254"/>
        <end position="281"/>
    </location>
</feature>
<dbReference type="InterPro" id="IPR000618">
    <property type="entry name" value="Insect_cuticle"/>
</dbReference>
<feature type="compositionally biased region" description="Low complexity" evidence="2">
    <location>
        <begin position="35"/>
        <end position="45"/>
    </location>
</feature>
<dbReference type="PANTHER" id="PTHR10380:SF196">
    <property type="entry name" value="CUTICULAR PROTEIN 72EA"/>
    <property type="match status" value="1"/>
</dbReference>
<evidence type="ECO:0000313" key="4">
    <source>
        <dbReference type="EMBL" id="CAG5103723.1"/>
    </source>
</evidence>
<dbReference type="GO" id="GO:0062129">
    <property type="term" value="C:chitin-based extracellular matrix"/>
    <property type="evidence" value="ECO:0007669"/>
    <property type="project" value="TreeGrafter"/>
</dbReference>
<dbReference type="Proteomes" id="UP000786811">
    <property type="component" value="Unassembled WGS sequence"/>
</dbReference>
<dbReference type="EMBL" id="CAJNRD030001123">
    <property type="protein sequence ID" value="CAG5103723.1"/>
    <property type="molecule type" value="Genomic_DNA"/>
</dbReference>
<dbReference type="GO" id="GO:0008010">
    <property type="term" value="F:structural constituent of chitin-based larval cuticle"/>
    <property type="evidence" value="ECO:0007669"/>
    <property type="project" value="TreeGrafter"/>
</dbReference>
<feature type="chain" id="PRO_5035236098" evidence="3">
    <location>
        <begin position="21"/>
        <end position="363"/>
    </location>
</feature>
<organism evidence="4 5">
    <name type="scientific">Cotesia congregata</name>
    <name type="common">Parasitoid wasp</name>
    <name type="synonym">Apanteles congregatus</name>
    <dbReference type="NCBI Taxonomy" id="51543"/>
    <lineage>
        <taxon>Eukaryota</taxon>
        <taxon>Metazoa</taxon>
        <taxon>Ecdysozoa</taxon>
        <taxon>Arthropoda</taxon>
        <taxon>Hexapoda</taxon>
        <taxon>Insecta</taxon>
        <taxon>Pterygota</taxon>
        <taxon>Neoptera</taxon>
        <taxon>Endopterygota</taxon>
        <taxon>Hymenoptera</taxon>
        <taxon>Apocrita</taxon>
        <taxon>Ichneumonoidea</taxon>
        <taxon>Braconidae</taxon>
        <taxon>Microgastrinae</taxon>
        <taxon>Cotesia</taxon>
    </lineage>
</organism>
<gene>
    <name evidence="4" type="ORF">HICCMSTLAB_LOCUS11652</name>
</gene>
<keyword evidence="3" id="KW-0732">Signal</keyword>
<evidence type="ECO:0000256" key="1">
    <source>
        <dbReference type="PROSITE-ProRule" id="PRU00497"/>
    </source>
</evidence>
<comment type="caution">
    <text evidence="4">The sequence shown here is derived from an EMBL/GenBank/DDBJ whole genome shotgun (WGS) entry which is preliminary data.</text>
</comment>
<evidence type="ECO:0000256" key="2">
    <source>
        <dbReference type="SAM" id="MobiDB-lite"/>
    </source>
</evidence>
<dbReference type="OrthoDB" id="6515429at2759"/>
<reference evidence="4" key="1">
    <citation type="submission" date="2021-04" db="EMBL/GenBank/DDBJ databases">
        <authorList>
            <person name="Chebbi M.A.C M."/>
        </authorList>
    </citation>
    <scope>NUCLEOTIDE SEQUENCE</scope>
</reference>
<evidence type="ECO:0000313" key="5">
    <source>
        <dbReference type="Proteomes" id="UP000786811"/>
    </source>
</evidence>
<evidence type="ECO:0000256" key="3">
    <source>
        <dbReference type="SAM" id="SignalP"/>
    </source>
</evidence>
<protein>
    <submittedName>
        <fullName evidence="4">Similar to Cuticle protein 6 (Blaberus craniifer)</fullName>
    </submittedName>
</protein>
<feature type="region of interest" description="Disordered" evidence="2">
    <location>
        <begin position="28"/>
        <end position="70"/>
    </location>
</feature>
<dbReference type="Pfam" id="PF00379">
    <property type="entry name" value="Chitin_bind_4"/>
    <property type="match status" value="1"/>
</dbReference>
<dbReference type="AlphaFoldDB" id="A0A8J2HMG5"/>
<feature type="region of interest" description="Disordered" evidence="2">
    <location>
        <begin position="243"/>
        <end position="281"/>
    </location>
</feature>
<accession>A0A8J2HMG5</accession>
<name>A0A8J2HMG5_COTCN</name>
<proteinExistence type="predicted"/>